<proteinExistence type="inferred from homology"/>
<dbReference type="InterPro" id="IPR000209">
    <property type="entry name" value="Peptidase_S8/S53_dom"/>
</dbReference>
<dbReference type="EMBL" id="LXQA010328380">
    <property type="protein sequence ID" value="MCI44274.1"/>
    <property type="molecule type" value="Genomic_DNA"/>
</dbReference>
<comment type="caution">
    <text evidence="6">The sequence shown here is derived from an EMBL/GenBank/DDBJ whole genome shotgun (WGS) entry which is preliminary data.</text>
</comment>
<evidence type="ECO:0000256" key="4">
    <source>
        <dbReference type="PROSITE-ProRule" id="PRU01240"/>
    </source>
</evidence>
<dbReference type="Proteomes" id="UP000265520">
    <property type="component" value="Unassembled WGS sequence"/>
</dbReference>
<dbReference type="InterPro" id="IPR045051">
    <property type="entry name" value="SBT"/>
</dbReference>
<reference evidence="6 7" key="1">
    <citation type="journal article" date="2018" name="Front. Plant Sci.">
        <title>Red Clover (Trifolium pratense) and Zigzag Clover (T. medium) - A Picture of Genomic Similarities and Differences.</title>
        <authorList>
            <person name="Dluhosova J."/>
            <person name="Istvanek J."/>
            <person name="Nedelnik J."/>
            <person name="Repkova J."/>
        </authorList>
    </citation>
    <scope>NUCLEOTIDE SEQUENCE [LARGE SCALE GENOMIC DNA]</scope>
    <source>
        <strain evidence="7">cv. 10/8</strain>
        <tissue evidence="6">Leaf</tissue>
    </source>
</reference>
<dbReference type="InterPro" id="IPR036852">
    <property type="entry name" value="Peptidase_S8/S53_dom_sf"/>
</dbReference>
<dbReference type="GO" id="GO:0006508">
    <property type="term" value="P:proteolysis"/>
    <property type="evidence" value="ECO:0007669"/>
    <property type="project" value="UniProtKB-KW"/>
</dbReference>
<comment type="caution">
    <text evidence="4">Lacks conserved residue(s) required for the propagation of feature annotation.</text>
</comment>
<keyword evidence="3" id="KW-0732">Signal</keyword>
<evidence type="ECO:0000313" key="7">
    <source>
        <dbReference type="Proteomes" id="UP000265520"/>
    </source>
</evidence>
<feature type="domain" description="Peptidase S8/S53" evidence="5">
    <location>
        <begin position="8"/>
        <end position="110"/>
    </location>
</feature>
<keyword evidence="6" id="KW-0645">Protease</keyword>
<evidence type="ECO:0000256" key="3">
    <source>
        <dbReference type="ARBA" id="ARBA00022729"/>
    </source>
</evidence>
<dbReference type="GO" id="GO:0005576">
    <property type="term" value="C:extracellular region"/>
    <property type="evidence" value="ECO:0007669"/>
    <property type="project" value="UniProtKB-SubCell"/>
</dbReference>
<name>A0A392S7V1_9FABA</name>
<dbReference type="SUPFAM" id="SSF52743">
    <property type="entry name" value="Subtilisin-like"/>
    <property type="match status" value="1"/>
</dbReference>
<keyword evidence="7" id="KW-1185">Reference proteome</keyword>
<comment type="subcellular location">
    <subcellularLocation>
        <location evidence="1">Secreted</location>
    </subcellularLocation>
</comment>
<evidence type="ECO:0000256" key="1">
    <source>
        <dbReference type="ARBA" id="ARBA00004613"/>
    </source>
</evidence>
<protein>
    <submittedName>
        <fullName evidence="6">Subtilisin-like protease-like</fullName>
    </submittedName>
</protein>
<organism evidence="6 7">
    <name type="scientific">Trifolium medium</name>
    <dbReference type="NCBI Taxonomy" id="97028"/>
    <lineage>
        <taxon>Eukaryota</taxon>
        <taxon>Viridiplantae</taxon>
        <taxon>Streptophyta</taxon>
        <taxon>Embryophyta</taxon>
        <taxon>Tracheophyta</taxon>
        <taxon>Spermatophyta</taxon>
        <taxon>Magnoliopsida</taxon>
        <taxon>eudicotyledons</taxon>
        <taxon>Gunneridae</taxon>
        <taxon>Pentapetalae</taxon>
        <taxon>rosids</taxon>
        <taxon>fabids</taxon>
        <taxon>Fabales</taxon>
        <taxon>Fabaceae</taxon>
        <taxon>Papilionoideae</taxon>
        <taxon>50 kb inversion clade</taxon>
        <taxon>NPAAA clade</taxon>
        <taxon>Hologalegina</taxon>
        <taxon>IRL clade</taxon>
        <taxon>Trifolieae</taxon>
        <taxon>Trifolium</taxon>
    </lineage>
</organism>
<dbReference type="PROSITE" id="PS51892">
    <property type="entry name" value="SUBTILASE"/>
    <property type="match status" value="1"/>
</dbReference>
<comment type="similarity">
    <text evidence="2 4">Belongs to the peptidase S8 family.</text>
</comment>
<accession>A0A392S7V1</accession>
<sequence>ASVFGNGKGTASGGSPKARVAAYKVCWPPLAVGGGCYEADILSAFEAAISDGVDVLSVSLGGSNVEFLESGISIGSFHAVAKGIVVVSSIGNSGPTPFSASNLEPWTITVA</sequence>
<dbReference type="PANTHER" id="PTHR10795">
    <property type="entry name" value="PROPROTEIN CONVERTASE SUBTILISIN/KEXIN"/>
    <property type="match status" value="1"/>
</dbReference>
<dbReference type="Pfam" id="PF00082">
    <property type="entry name" value="Peptidase_S8"/>
    <property type="match status" value="1"/>
</dbReference>
<keyword evidence="6" id="KW-0378">Hydrolase</keyword>
<dbReference type="GO" id="GO:0004252">
    <property type="term" value="F:serine-type endopeptidase activity"/>
    <property type="evidence" value="ECO:0007669"/>
    <property type="project" value="InterPro"/>
</dbReference>
<feature type="non-terminal residue" evidence="6">
    <location>
        <position position="1"/>
    </location>
</feature>
<dbReference type="Gene3D" id="3.40.50.200">
    <property type="entry name" value="Peptidase S8/S53 domain"/>
    <property type="match status" value="1"/>
</dbReference>
<evidence type="ECO:0000313" key="6">
    <source>
        <dbReference type="EMBL" id="MCI44274.1"/>
    </source>
</evidence>
<evidence type="ECO:0000256" key="2">
    <source>
        <dbReference type="ARBA" id="ARBA00011073"/>
    </source>
</evidence>
<feature type="non-terminal residue" evidence="6">
    <location>
        <position position="111"/>
    </location>
</feature>
<evidence type="ECO:0000259" key="5">
    <source>
        <dbReference type="Pfam" id="PF00082"/>
    </source>
</evidence>
<dbReference type="AlphaFoldDB" id="A0A392S7V1"/>